<keyword evidence="5" id="KW-0808">Transferase</keyword>
<dbReference type="FunFam" id="3.40.50.300:FF:000679">
    <property type="entry name" value="Thymidylate kinase"/>
    <property type="match status" value="1"/>
</dbReference>
<name>A0A836B5J3_9CHLO</name>
<evidence type="ECO:0000256" key="9">
    <source>
        <dbReference type="ARBA" id="ARBA00022840"/>
    </source>
</evidence>
<organism evidence="12 13">
    <name type="scientific">Chlamydomonas schloesseri</name>
    <dbReference type="NCBI Taxonomy" id="2026947"/>
    <lineage>
        <taxon>Eukaryota</taxon>
        <taxon>Viridiplantae</taxon>
        <taxon>Chlorophyta</taxon>
        <taxon>core chlorophytes</taxon>
        <taxon>Chlorophyceae</taxon>
        <taxon>CS clade</taxon>
        <taxon>Chlamydomonadales</taxon>
        <taxon>Chlamydomonadaceae</taxon>
        <taxon>Chlamydomonas</taxon>
    </lineage>
</organism>
<comment type="pathway">
    <text evidence="1">Pyrimidine metabolism; dTTP biosynthesis.</text>
</comment>
<reference evidence="12" key="1">
    <citation type="journal article" date="2020" name="bioRxiv">
        <title>Comparative genomics of Chlamydomonas.</title>
        <authorList>
            <person name="Craig R.J."/>
            <person name="Hasan A.R."/>
            <person name="Ness R.W."/>
            <person name="Keightley P.D."/>
        </authorList>
    </citation>
    <scope>NUCLEOTIDE SEQUENCE</scope>
    <source>
        <strain evidence="12">CCAP 11/173</strain>
    </source>
</reference>
<dbReference type="GO" id="GO:0006235">
    <property type="term" value="P:dTTP biosynthetic process"/>
    <property type="evidence" value="ECO:0007669"/>
    <property type="project" value="TreeGrafter"/>
</dbReference>
<protein>
    <recommendedName>
        <fullName evidence="4">Thymidylate kinase</fullName>
        <ecNumber evidence="3">2.7.4.9</ecNumber>
    </recommendedName>
</protein>
<feature type="region of interest" description="Disordered" evidence="10">
    <location>
        <begin position="249"/>
        <end position="269"/>
    </location>
</feature>
<evidence type="ECO:0000256" key="3">
    <source>
        <dbReference type="ARBA" id="ARBA00012980"/>
    </source>
</evidence>
<dbReference type="OrthoDB" id="425602at2759"/>
<keyword evidence="13" id="KW-1185">Reference proteome</keyword>
<evidence type="ECO:0000259" key="11">
    <source>
        <dbReference type="Pfam" id="PF02223"/>
    </source>
</evidence>
<evidence type="ECO:0000313" key="13">
    <source>
        <dbReference type="Proteomes" id="UP000613740"/>
    </source>
</evidence>
<evidence type="ECO:0000256" key="8">
    <source>
        <dbReference type="ARBA" id="ARBA00022777"/>
    </source>
</evidence>
<dbReference type="InterPro" id="IPR039430">
    <property type="entry name" value="Thymidylate_kin-like_dom"/>
</dbReference>
<proteinExistence type="inferred from homology"/>
<dbReference type="CDD" id="cd01672">
    <property type="entry name" value="TMPK"/>
    <property type="match status" value="1"/>
</dbReference>
<dbReference type="GO" id="GO:0005524">
    <property type="term" value="F:ATP binding"/>
    <property type="evidence" value="ECO:0007669"/>
    <property type="project" value="UniProtKB-KW"/>
</dbReference>
<dbReference type="InterPro" id="IPR018094">
    <property type="entry name" value="Thymidylate_kinase"/>
</dbReference>
<dbReference type="EC" id="2.7.4.9" evidence="3"/>
<dbReference type="InterPro" id="IPR027417">
    <property type="entry name" value="P-loop_NTPase"/>
</dbReference>
<evidence type="ECO:0000256" key="6">
    <source>
        <dbReference type="ARBA" id="ARBA00022727"/>
    </source>
</evidence>
<dbReference type="PANTHER" id="PTHR10344">
    <property type="entry name" value="THYMIDYLATE KINASE"/>
    <property type="match status" value="1"/>
</dbReference>
<dbReference type="GO" id="GO:0005829">
    <property type="term" value="C:cytosol"/>
    <property type="evidence" value="ECO:0007669"/>
    <property type="project" value="TreeGrafter"/>
</dbReference>
<dbReference type="GO" id="GO:0005634">
    <property type="term" value="C:nucleus"/>
    <property type="evidence" value="ECO:0007669"/>
    <property type="project" value="TreeGrafter"/>
</dbReference>
<keyword evidence="9" id="KW-0067">ATP-binding</keyword>
<keyword evidence="7" id="KW-0547">Nucleotide-binding</keyword>
<dbReference type="GO" id="GO:0004550">
    <property type="term" value="F:nucleoside diphosphate kinase activity"/>
    <property type="evidence" value="ECO:0007669"/>
    <property type="project" value="TreeGrafter"/>
</dbReference>
<dbReference type="PROSITE" id="PS01331">
    <property type="entry name" value="THYMIDYLATE_KINASE"/>
    <property type="match status" value="1"/>
</dbReference>
<dbReference type="InterPro" id="IPR018095">
    <property type="entry name" value="Thymidylate_kin_CS"/>
</dbReference>
<dbReference type="PANTHER" id="PTHR10344:SF1">
    <property type="entry name" value="THYMIDYLATE KINASE"/>
    <property type="match status" value="1"/>
</dbReference>
<keyword evidence="8" id="KW-0418">Kinase</keyword>
<comment type="similarity">
    <text evidence="2">Belongs to the thymidylate kinase family.</text>
</comment>
<evidence type="ECO:0000256" key="10">
    <source>
        <dbReference type="SAM" id="MobiDB-lite"/>
    </source>
</evidence>
<evidence type="ECO:0000256" key="5">
    <source>
        <dbReference type="ARBA" id="ARBA00022679"/>
    </source>
</evidence>
<gene>
    <name evidence="12" type="ORF">HYH02_006760</name>
</gene>
<dbReference type="Gene3D" id="3.40.50.300">
    <property type="entry name" value="P-loop containing nucleotide triphosphate hydrolases"/>
    <property type="match status" value="1"/>
</dbReference>
<dbReference type="GO" id="GO:0006233">
    <property type="term" value="P:dTDP biosynthetic process"/>
    <property type="evidence" value="ECO:0007669"/>
    <property type="project" value="InterPro"/>
</dbReference>
<evidence type="ECO:0000313" key="12">
    <source>
        <dbReference type="EMBL" id="KAG2448175.1"/>
    </source>
</evidence>
<evidence type="ECO:0000256" key="4">
    <source>
        <dbReference type="ARBA" id="ARBA00017144"/>
    </source>
</evidence>
<evidence type="ECO:0000256" key="7">
    <source>
        <dbReference type="ARBA" id="ARBA00022741"/>
    </source>
</evidence>
<accession>A0A836B5J3</accession>
<dbReference type="GO" id="GO:0004798">
    <property type="term" value="F:dTMP kinase activity"/>
    <property type="evidence" value="ECO:0007669"/>
    <property type="project" value="UniProtKB-EC"/>
</dbReference>
<sequence>MATAPPRGALIVFEGGDRCGKTTQCSKIVERLKSQGVDAVMWRFPDRSTSIGAAINAYLSNQSQLDDAVIHMLFVANRLEKREEMLRLLAGGTTLVLDRYSYSGVAYTAAKAVAHLSIDYCKSLEVVLPAADLVVHMSMSPEATAARGGYGEERYEKVEFQARVMEAFAQLRDERWAAIDAAGTIDAIHEQVAAVVEPAVRRAQEGAPLGRLWDYVPMELPAAPQRQQQQQSGAVAADTVVEVKIAQSGAAAKVEASPVGASPAPLLSS</sequence>
<dbReference type="Proteomes" id="UP000613740">
    <property type="component" value="Unassembled WGS sequence"/>
</dbReference>
<dbReference type="GO" id="GO:0005739">
    <property type="term" value="C:mitochondrion"/>
    <property type="evidence" value="ECO:0007669"/>
    <property type="project" value="TreeGrafter"/>
</dbReference>
<keyword evidence="6" id="KW-0545">Nucleotide biosynthesis</keyword>
<dbReference type="SUPFAM" id="SSF52540">
    <property type="entry name" value="P-loop containing nucleoside triphosphate hydrolases"/>
    <property type="match status" value="1"/>
</dbReference>
<dbReference type="EMBL" id="JAEHOD010000018">
    <property type="protein sequence ID" value="KAG2448175.1"/>
    <property type="molecule type" value="Genomic_DNA"/>
</dbReference>
<dbReference type="Pfam" id="PF02223">
    <property type="entry name" value="Thymidylate_kin"/>
    <property type="match status" value="1"/>
</dbReference>
<dbReference type="AlphaFoldDB" id="A0A836B5J3"/>
<comment type="caution">
    <text evidence="12">The sequence shown here is derived from an EMBL/GenBank/DDBJ whole genome shotgun (WGS) entry which is preliminary data.</text>
</comment>
<evidence type="ECO:0000256" key="1">
    <source>
        <dbReference type="ARBA" id="ARBA00004992"/>
    </source>
</evidence>
<feature type="domain" description="Thymidylate kinase-like" evidence="11">
    <location>
        <begin position="13"/>
        <end position="192"/>
    </location>
</feature>
<dbReference type="NCBIfam" id="TIGR00041">
    <property type="entry name" value="DTMP_kinase"/>
    <property type="match status" value="1"/>
</dbReference>
<evidence type="ECO:0000256" key="2">
    <source>
        <dbReference type="ARBA" id="ARBA00009776"/>
    </source>
</evidence>
<dbReference type="HAMAP" id="MF_00165">
    <property type="entry name" value="Thymidylate_kinase"/>
    <property type="match status" value="1"/>
</dbReference>
<dbReference type="GO" id="GO:0006227">
    <property type="term" value="P:dUDP biosynthetic process"/>
    <property type="evidence" value="ECO:0007669"/>
    <property type="project" value="TreeGrafter"/>
</dbReference>